<keyword evidence="2" id="KW-0808">Transferase</keyword>
<reference evidence="2 3" key="1">
    <citation type="submission" date="2024-01" db="EMBL/GenBank/DDBJ databases">
        <title>Description of Olsenella sp. nov., isolated from pig feces.</title>
        <authorList>
            <person name="Chang Y.-H."/>
        </authorList>
    </citation>
    <scope>NUCLEOTIDE SEQUENCE [LARGE SCALE GENOMIC DNA]</scope>
    <source>
        <strain evidence="2 3">YH-ols2223</strain>
    </source>
</reference>
<dbReference type="CDD" id="cd00761">
    <property type="entry name" value="Glyco_tranf_GTA_type"/>
    <property type="match status" value="1"/>
</dbReference>
<dbReference type="InterPro" id="IPR029044">
    <property type="entry name" value="Nucleotide-diphossugar_trans"/>
</dbReference>
<evidence type="ECO:0000313" key="3">
    <source>
        <dbReference type="Proteomes" id="UP001332931"/>
    </source>
</evidence>
<proteinExistence type="predicted"/>
<dbReference type="SUPFAM" id="SSF53448">
    <property type="entry name" value="Nucleotide-diphospho-sugar transferases"/>
    <property type="match status" value="1"/>
</dbReference>
<dbReference type="Pfam" id="PF00535">
    <property type="entry name" value="Glycos_transf_2"/>
    <property type="match status" value="1"/>
</dbReference>
<dbReference type="RefSeq" id="WP_330958544.1">
    <property type="nucleotide sequence ID" value="NZ_JAZGJQ010000008.1"/>
</dbReference>
<feature type="domain" description="Glycosyltransferase 2-like" evidence="1">
    <location>
        <begin position="12"/>
        <end position="155"/>
    </location>
</feature>
<evidence type="ECO:0000259" key="1">
    <source>
        <dbReference type="Pfam" id="PF00535"/>
    </source>
</evidence>
<gene>
    <name evidence="2" type="ORF">VXJ25_07245</name>
</gene>
<dbReference type="Gene3D" id="3.90.550.10">
    <property type="entry name" value="Spore Coat Polysaccharide Biosynthesis Protein SpsA, Chain A"/>
    <property type="match status" value="1"/>
</dbReference>
<dbReference type="GO" id="GO:0016757">
    <property type="term" value="F:glycosyltransferase activity"/>
    <property type="evidence" value="ECO:0007669"/>
    <property type="project" value="UniProtKB-KW"/>
</dbReference>
<dbReference type="InterPro" id="IPR050834">
    <property type="entry name" value="Glycosyltransf_2"/>
</dbReference>
<dbReference type="PANTHER" id="PTHR43685">
    <property type="entry name" value="GLYCOSYLTRANSFERASE"/>
    <property type="match status" value="1"/>
</dbReference>
<dbReference type="EC" id="2.4.-.-" evidence="2"/>
<dbReference type="EMBL" id="JAZGJQ010000008">
    <property type="protein sequence ID" value="MEE6147775.1"/>
    <property type="molecule type" value="Genomic_DNA"/>
</dbReference>
<sequence>MPLGDKCYPMVSVVIPAYNVEGYVRRAIESLQRQTLTDFELLVVDDGSTDRTGDVIRQCTRHDLRIVDFHTDNGGAPAARNLALAHARGKYVYFMDADDWAEETMLEDMVALAERESLELVVAGFYIDTYYGAEGQHTSEVKSRPSAVFETQQEFRAAAWQLFDQNLLYPPWNKLFLRERIERIGLRFRDTFWDDFPFVLDYIRDVERVGVIERPYYHFIRQRSESETSRWRPDMYEKREEEHGWMLDLYHHWGLDGDPASMEVVQRRYIERLVGCIENVCNPECTYPTDEKLRLIEQMITSERAQLAVRLARPRTLMMRTMLNPIKTKNARLAYHEGRFISFVKDHDARMFATLKANR</sequence>
<organism evidence="2 3">
    <name type="scientific">Olsenella absiana</name>
    <dbReference type="NCBI Taxonomy" id="3115222"/>
    <lineage>
        <taxon>Bacteria</taxon>
        <taxon>Bacillati</taxon>
        <taxon>Actinomycetota</taxon>
        <taxon>Coriobacteriia</taxon>
        <taxon>Coriobacteriales</taxon>
        <taxon>Atopobiaceae</taxon>
        <taxon>Olsenella</taxon>
    </lineage>
</organism>
<keyword evidence="3" id="KW-1185">Reference proteome</keyword>
<accession>A0ABU7RB45</accession>
<protein>
    <submittedName>
        <fullName evidence="2">Glycosyltransferase family 2 protein</fullName>
        <ecNumber evidence="2">2.4.-.-</ecNumber>
    </submittedName>
</protein>
<evidence type="ECO:0000313" key="2">
    <source>
        <dbReference type="EMBL" id="MEE6147775.1"/>
    </source>
</evidence>
<dbReference type="PANTHER" id="PTHR43685:SF2">
    <property type="entry name" value="GLYCOSYLTRANSFERASE 2-LIKE DOMAIN-CONTAINING PROTEIN"/>
    <property type="match status" value="1"/>
</dbReference>
<name>A0ABU7RB45_9ACTN</name>
<comment type="caution">
    <text evidence="2">The sequence shown here is derived from an EMBL/GenBank/DDBJ whole genome shotgun (WGS) entry which is preliminary data.</text>
</comment>
<dbReference type="InterPro" id="IPR001173">
    <property type="entry name" value="Glyco_trans_2-like"/>
</dbReference>
<keyword evidence="2" id="KW-0328">Glycosyltransferase</keyword>
<dbReference type="Proteomes" id="UP001332931">
    <property type="component" value="Unassembled WGS sequence"/>
</dbReference>